<dbReference type="Gene3D" id="1.50.10.10">
    <property type="match status" value="1"/>
</dbReference>
<dbReference type="SMART" id="SM01260">
    <property type="entry name" value="LANC_like"/>
    <property type="match status" value="1"/>
</dbReference>
<dbReference type="GO" id="GO:0031179">
    <property type="term" value="P:peptide modification"/>
    <property type="evidence" value="ECO:0007669"/>
    <property type="project" value="InterPro"/>
</dbReference>
<dbReference type="GO" id="GO:0046872">
    <property type="term" value="F:metal ion binding"/>
    <property type="evidence" value="ECO:0007669"/>
    <property type="project" value="UniProtKB-KW"/>
</dbReference>
<dbReference type="InterPro" id="IPR007822">
    <property type="entry name" value="LANC-like"/>
</dbReference>
<dbReference type="AlphaFoldDB" id="A0A1B7P1M7"/>
<dbReference type="GO" id="GO:0005975">
    <property type="term" value="P:carbohydrate metabolic process"/>
    <property type="evidence" value="ECO:0007669"/>
    <property type="project" value="InterPro"/>
</dbReference>
<dbReference type="SUPFAM" id="SSF158745">
    <property type="entry name" value="LanC-like"/>
    <property type="match status" value="1"/>
</dbReference>
<dbReference type="GO" id="GO:0005886">
    <property type="term" value="C:plasma membrane"/>
    <property type="evidence" value="ECO:0007669"/>
    <property type="project" value="TreeGrafter"/>
</dbReference>
<feature type="binding site" evidence="1">
    <location>
        <position position="305"/>
    </location>
    <ligand>
        <name>Zn(2+)</name>
        <dbReference type="ChEBI" id="CHEBI:29105"/>
    </ligand>
</feature>
<feature type="binding site" evidence="1">
    <location>
        <position position="357"/>
    </location>
    <ligand>
        <name>Zn(2+)</name>
        <dbReference type="ChEBI" id="CHEBI:29105"/>
    </ligand>
</feature>
<dbReference type="Proteomes" id="UP000091918">
    <property type="component" value="Unassembled WGS sequence"/>
</dbReference>
<sequence>MAPQYYKNQLELITITDETLRQVLSELREAVKRAIAIIKTDVPEPLSEDNNAFGTIYNGALGVTLMFLRLEEQASYLADEDETAPLASEFHELARLRFCQSVPESVYLRPERLSPLGSAALGASVLRALAAVAGSSAQRESSVNIDILQSATEFAIKQGTVLGSDEALYGRAGLLWALLQIRRRCTAALTPVFTMIPRLVTVIIETGKVGASDYKRLHGGQDLLPLMWPWHDKYYLGAIHGIAGILSILLACNPDELEDGTVNHLPIIAETISELCKLTIENAGNLPSSLPIRSSFRHEPYVQICHGSPGLLILLAQARNNTPLMRSFWEPDWDKAIRLASEQVWERGILFKGGGLCHGVAGNAWPFLLLYDSFEYGRERSSLAKLAFKDRTGSVAPEEELAPDYFLSRALTLLLYARKTPPFHHRESCDELEFRMPDTPYSLFEGLAGICAAWGEACVVINARLRKKMLDEESSRTLFERRERDEILSVHLGNELGFPGLTLGVIPSRFDPV</sequence>
<dbReference type="CDD" id="cd04794">
    <property type="entry name" value="euk_LANCL"/>
    <property type="match status" value="1"/>
</dbReference>
<comment type="caution">
    <text evidence="2">The sequence shown here is derived from an EMBL/GenBank/DDBJ whole genome shotgun (WGS) entry which is preliminary data.</text>
</comment>
<proteinExistence type="predicted"/>
<protein>
    <recommendedName>
        <fullName evidence="4">Lanthionine synthetase C family protein</fullName>
    </recommendedName>
</protein>
<dbReference type="InterPro" id="IPR012341">
    <property type="entry name" value="6hp_glycosidase-like_sf"/>
</dbReference>
<feature type="binding site" evidence="1">
    <location>
        <position position="358"/>
    </location>
    <ligand>
        <name>Zn(2+)</name>
        <dbReference type="ChEBI" id="CHEBI:29105"/>
    </ligand>
</feature>
<keyword evidence="1" id="KW-0862">Zinc</keyword>
<evidence type="ECO:0008006" key="4">
    <source>
        <dbReference type="Google" id="ProtNLM"/>
    </source>
</evidence>
<keyword evidence="1" id="KW-0479">Metal-binding</keyword>
<dbReference type="Pfam" id="PF05147">
    <property type="entry name" value="LANC_like"/>
    <property type="match status" value="1"/>
</dbReference>
<accession>A0A1B7P1M7</accession>
<dbReference type="PANTHER" id="PTHR12736">
    <property type="entry name" value="LANC-LIKE PROTEIN"/>
    <property type="match status" value="1"/>
</dbReference>
<gene>
    <name evidence="2" type="ORF">ACJ72_02725</name>
</gene>
<dbReference type="PANTHER" id="PTHR12736:SF7">
    <property type="entry name" value="LANC-LIKE PROTEIN 3"/>
    <property type="match status" value="1"/>
</dbReference>
<dbReference type="PRINTS" id="PR01950">
    <property type="entry name" value="LANCSUPER"/>
</dbReference>
<name>A0A1B7P1M7_9EURO</name>
<dbReference type="OrthoDB" id="10257263at2759"/>
<dbReference type="EMBL" id="LGUA01000238">
    <property type="protein sequence ID" value="OAX82918.1"/>
    <property type="molecule type" value="Genomic_DNA"/>
</dbReference>
<evidence type="ECO:0000313" key="2">
    <source>
        <dbReference type="EMBL" id="OAX82918.1"/>
    </source>
</evidence>
<reference evidence="2 3" key="1">
    <citation type="submission" date="2015-07" db="EMBL/GenBank/DDBJ databases">
        <title>Emmonsia species relationships and genome sequence.</title>
        <authorList>
            <person name="Cuomo C.A."/>
            <person name="Schwartz I.S."/>
            <person name="Kenyon C."/>
            <person name="de Hoog G.S."/>
            <person name="Govender N.P."/>
            <person name="Botha A."/>
            <person name="Moreno L."/>
            <person name="de Vries M."/>
            <person name="Munoz J.F."/>
            <person name="Stielow J.B."/>
        </authorList>
    </citation>
    <scope>NUCLEOTIDE SEQUENCE [LARGE SCALE GENOMIC DNA]</scope>
    <source>
        <strain evidence="2 3">CBS 136260</strain>
    </source>
</reference>
<organism evidence="2 3">
    <name type="scientific">Emergomyces africanus</name>
    <dbReference type="NCBI Taxonomy" id="1955775"/>
    <lineage>
        <taxon>Eukaryota</taxon>
        <taxon>Fungi</taxon>
        <taxon>Dikarya</taxon>
        <taxon>Ascomycota</taxon>
        <taxon>Pezizomycotina</taxon>
        <taxon>Eurotiomycetes</taxon>
        <taxon>Eurotiomycetidae</taxon>
        <taxon>Onygenales</taxon>
        <taxon>Ajellomycetaceae</taxon>
        <taxon>Emergomyces</taxon>
    </lineage>
</organism>
<evidence type="ECO:0000256" key="1">
    <source>
        <dbReference type="PIRSR" id="PIRSR607822-1"/>
    </source>
</evidence>
<evidence type="ECO:0000313" key="3">
    <source>
        <dbReference type="Proteomes" id="UP000091918"/>
    </source>
</evidence>
<keyword evidence="3" id="KW-1185">Reference proteome</keyword>